<dbReference type="KEGG" id="pprt:ET464_17445"/>
<keyword evidence="5" id="KW-1185">Reference proteome</keyword>
<organism evidence="4 5">
    <name type="scientific">Paenibacillus protaetiae</name>
    <dbReference type="NCBI Taxonomy" id="2509456"/>
    <lineage>
        <taxon>Bacteria</taxon>
        <taxon>Bacillati</taxon>
        <taxon>Bacillota</taxon>
        <taxon>Bacilli</taxon>
        <taxon>Bacillales</taxon>
        <taxon>Paenibacillaceae</taxon>
        <taxon>Paenibacillus</taxon>
    </lineage>
</organism>
<evidence type="ECO:0000313" key="5">
    <source>
        <dbReference type="Proteomes" id="UP000293568"/>
    </source>
</evidence>
<dbReference type="PANTHER" id="PTHR30386">
    <property type="entry name" value="MEMBRANE FUSION SUBUNIT OF EMRAB-TOLC MULTIDRUG EFFLUX PUMP"/>
    <property type="match status" value="1"/>
</dbReference>
<keyword evidence="1" id="KW-1133">Transmembrane helix</keyword>
<dbReference type="InterPro" id="IPR058635">
    <property type="entry name" value="BSH_YhbJ"/>
</dbReference>
<dbReference type="Proteomes" id="UP000293568">
    <property type="component" value="Chromosome"/>
</dbReference>
<dbReference type="Pfam" id="PF25997">
    <property type="entry name" value="BSH_YhbJ"/>
    <property type="match status" value="1"/>
</dbReference>
<dbReference type="Gene3D" id="2.40.30.170">
    <property type="match status" value="1"/>
</dbReference>
<evidence type="ECO:0000259" key="2">
    <source>
        <dbReference type="Pfam" id="PF25963"/>
    </source>
</evidence>
<dbReference type="EMBL" id="CP035492">
    <property type="protein sequence ID" value="QAY67902.1"/>
    <property type="molecule type" value="Genomic_DNA"/>
</dbReference>
<protein>
    <submittedName>
        <fullName evidence="4">HlyD family efflux transporter periplasmic adaptor subunit</fullName>
    </submittedName>
</protein>
<evidence type="ECO:0000313" key="4">
    <source>
        <dbReference type="EMBL" id="QAY67902.1"/>
    </source>
</evidence>
<keyword evidence="1" id="KW-0472">Membrane</keyword>
<dbReference type="AlphaFoldDB" id="A0A4P6EXW1"/>
<dbReference type="Pfam" id="PF25963">
    <property type="entry name" value="Beta-barrel_AAEA"/>
    <property type="match status" value="1"/>
</dbReference>
<feature type="domain" description="p-hydroxybenzoic acid efflux pump subunit AaeA-like beta-barrel" evidence="2">
    <location>
        <begin position="119"/>
        <end position="210"/>
    </location>
</feature>
<dbReference type="RefSeq" id="WP_129443150.1">
    <property type="nucleotide sequence ID" value="NZ_CP035492.1"/>
</dbReference>
<dbReference type="InterPro" id="IPR011053">
    <property type="entry name" value="Single_hybrid_motif"/>
</dbReference>
<feature type="domain" description="YhbJ barrel-sandwich hybrid" evidence="3">
    <location>
        <begin position="46"/>
        <end position="115"/>
    </location>
</feature>
<name>A0A4P6EXW1_9BACL</name>
<dbReference type="PANTHER" id="PTHR30386:SF17">
    <property type="entry name" value="ALKALINE PROTEASE SECRETION PROTEIN APRE"/>
    <property type="match status" value="1"/>
</dbReference>
<accession>A0A4P6EXW1</accession>
<proteinExistence type="predicted"/>
<dbReference type="GO" id="GO:0055085">
    <property type="term" value="P:transmembrane transport"/>
    <property type="evidence" value="ECO:0007669"/>
    <property type="project" value="InterPro"/>
</dbReference>
<dbReference type="InterPro" id="IPR058634">
    <property type="entry name" value="AaeA-lik-b-barrel"/>
</dbReference>
<reference evidence="4 5" key="1">
    <citation type="submission" date="2019-01" db="EMBL/GenBank/DDBJ databases">
        <title>Genome sequencing of strain FW100M-2.</title>
        <authorList>
            <person name="Heo J."/>
            <person name="Kim S.-J."/>
            <person name="Kim J.-S."/>
            <person name="Hong S.-B."/>
            <person name="Kwon S.-W."/>
        </authorList>
    </citation>
    <scope>NUCLEOTIDE SEQUENCE [LARGE SCALE GENOMIC DNA]</scope>
    <source>
        <strain evidence="4 5">FW100M-2</strain>
    </source>
</reference>
<dbReference type="SUPFAM" id="SSF51230">
    <property type="entry name" value="Single hybrid motif"/>
    <property type="match status" value="1"/>
</dbReference>
<gene>
    <name evidence="4" type="ORF">ET464_17445</name>
</gene>
<dbReference type="InterPro" id="IPR050739">
    <property type="entry name" value="MFP"/>
</dbReference>
<dbReference type="OrthoDB" id="9811754at2"/>
<sequence length="211" mass="22125">MNTRAILINIIVIVVILAAAGGGIYYYVETANYIKTDNAQVSGMQVSIAAPSAGELSSWSGEVGKKYNQGDTIGTVKSGTTTVDVKAPANGTIVQSTAVNHSIVGAGTSLAKSYDLNNLWITANIEETKINDIEVGQTVDVYVDAFPDETLTGRVEQIGLATAGSFSLLPTSNTDASYTKVVQVIPVRISIEGYSNLGIVPGMNATVRVHI</sequence>
<feature type="transmembrane region" description="Helical" evidence="1">
    <location>
        <begin position="6"/>
        <end position="28"/>
    </location>
</feature>
<evidence type="ECO:0000256" key="1">
    <source>
        <dbReference type="SAM" id="Phobius"/>
    </source>
</evidence>
<keyword evidence="1" id="KW-0812">Transmembrane</keyword>
<evidence type="ECO:0000259" key="3">
    <source>
        <dbReference type="Pfam" id="PF25997"/>
    </source>
</evidence>